<sequence length="42" mass="4771">MPISFKRTITKPEVEGDSDDVFLLMWVNAMAYIGLDVGRIQL</sequence>
<dbReference type="HOGENOM" id="CLU_3253774_0_0_0"/>
<protein>
    <submittedName>
        <fullName evidence="1">Uncharacterized protein</fullName>
    </submittedName>
</protein>
<evidence type="ECO:0000313" key="2">
    <source>
        <dbReference type="Proteomes" id="UP000005297"/>
    </source>
</evidence>
<accession>Q0F265</accession>
<organism evidence="1 2">
    <name type="scientific">Mariprofundus ferrooxydans PV-1</name>
    <dbReference type="NCBI Taxonomy" id="314345"/>
    <lineage>
        <taxon>Bacteria</taxon>
        <taxon>Pseudomonadati</taxon>
        <taxon>Pseudomonadota</taxon>
        <taxon>Candidatius Mariprofundia</taxon>
        <taxon>Mariprofundales</taxon>
        <taxon>Mariprofundaceae</taxon>
        <taxon>Mariprofundus</taxon>
    </lineage>
</organism>
<dbReference type="Proteomes" id="UP000005297">
    <property type="component" value="Unassembled WGS sequence"/>
</dbReference>
<comment type="caution">
    <text evidence="1">The sequence shown here is derived from an EMBL/GenBank/DDBJ whole genome shotgun (WGS) entry which is preliminary data.</text>
</comment>
<dbReference type="InParanoid" id="Q0F265"/>
<gene>
    <name evidence="1" type="ORF">SPV1_02017</name>
</gene>
<dbReference type="AlphaFoldDB" id="Q0F265"/>
<name>Q0F265_9PROT</name>
<proteinExistence type="predicted"/>
<dbReference type="EMBL" id="AATS01000002">
    <property type="protein sequence ID" value="EAU55685.1"/>
    <property type="molecule type" value="Genomic_DNA"/>
</dbReference>
<reference evidence="1 2" key="1">
    <citation type="submission" date="2006-09" db="EMBL/GenBank/DDBJ databases">
        <authorList>
            <person name="Emerson D."/>
            <person name="Ferriera S."/>
            <person name="Johnson J."/>
            <person name="Kravitz S."/>
            <person name="Halpern A."/>
            <person name="Remington K."/>
            <person name="Beeson K."/>
            <person name="Tran B."/>
            <person name="Rogers Y.-H."/>
            <person name="Friedman R."/>
            <person name="Venter J.C."/>
        </authorList>
    </citation>
    <scope>NUCLEOTIDE SEQUENCE [LARGE SCALE GENOMIC DNA]</scope>
    <source>
        <strain evidence="1 2">PV-1</strain>
    </source>
</reference>
<keyword evidence="2" id="KW-1185">Reference proteome</keyword>
<evidence type="ECO:0000313" key="1">
    <source>
        <dbReference type="EMBL" id="EAU55685.1"/>
    </source>
</evidence>